<feature type="transmembrane region" description="Helical" evidence="6">
    <location>
        <begin position="120"/>
        <end position="141"/>
    </location>
</feature>
<gene>
    <name evidence="7" type="ORF">MNBD_ALPHA01-351</name>
</gene>
<feature type="transmembrane region" description="Helical" evidence="6">
    <location>
        <begin position="370"/>
        <end position="388"/>
    </location>
</feature>
<dbReference type="PANTHER" id="PTHR30250">
    <property type="entry name" value="PST FAMILY PREDICTED COLANIC ACID TRANSPORTER"/>
    <property type="match status" value="1"/>
</dbReference>
<feature type="transmembrane region" description="Helical" evidence="6">
    <location>
        <begin position="162"/>
        <end position="178"/>
    </location>
</feature>
<feature type="transmembrane region" description="Helical" evidence="6">
    <location>
        <begin position="431"/>
        <end position="449"/>
    </location>
</feature>
<protein>
    <recommendedName>
        <fullName evidence="8">Polysaccharide biosynthesis protein C-terminal domain-containing protein</fullName>
    </recommendedName>
</protein>
<keyword evidence="3 6" id="KW-0812">Transmembrane</keyword>
<dbReference type="InterPro" id="IPR050833">
    <property type="entry name" value="Poly_Biosynth_Transport"/>
</dbReference>
<feature type="transmembrane region" description="Helical" evidence="6">
    <location>
        <begin position="342"/>
        <end position="363"/>
    </location>
</feature>
<feature type="transmembrane region" description="Helical" evidence="6">
    <location>
        <begin position="42"/>
        <end position="63"/>
    </location>
</feature>
<accession>A0A3B0SHW2</accession>
<evidence type="ECO:0000256" key="5">
    <source>
        <dbReference type="ARBA" id="ARBA00023136"/>
    </source>
</evidence>
<evidence type="ECO:0000256" key="6">
    <source>
        <dbReference type="SAM" id="Phobius"/>
    </source>
</evidence>
<dbReference type="GO" id="GO:0005886">
    <property type="term" value="C:plasma membrane"/>
    <property type="evidence" value="ECO:0007669"/>
    <property type="project" value="UniProtKB-SubCell"/>
</dbReference>
<feature type="transmembrane region" description="Helical" evidence="6">
    <location>
        <begin position="12"/>
        <end position="36"/>
    </location>
</feature>
<keyword evidence="5 6" id="KW-0472">Membrane</keyword>
<evidence type="ECO:0000256" key="2">
    <source>
        <dbReference type="ARBA" id="ARBA00022475"/>
    </source>
</evidence>
<feature type="transmembrane region" description="Helical" evidence="6">
    <location>
        <begin position="83"/>
        <end position="108"/>
    </location>
</feature>
<dbReference type="AlphaFoldDB" id="A0A3B0SHW2"/>
<sequence>MPDNKKDLLKGALANLSGFIVRLGARLPFLFVVALLYGKEIFGSYLFAVTIVETLTAIILFGFKRSLFRFLNDDLHHRNMAGVYNTVLTAMLICITIGTVIIIPIYLWQDFLFRLFPDEMAAGVFILLPAALLYALAEILLTATRAARKMRYEVTAKSIIEPYVLLIFSTGLFFLHYVETGLFIAYWIMNISIFVYAVHAFGKIYPKDVRSWGGISWHKIKSMTEFSAPTAAYDLIGVLILRIDIYFLAAIVSPTALGIYGIALQIVTIVKKVRQSFDPILEPVISHSLHRSSLPAVSAELSRVSYWIFSIQALIFTLLIFYGDGLLGLFDVSGNDAALTMLILIAAIMIQGSFGLGELVFLYKRPAINPILSLVILGLHASLCYYLSVRFGILGAAISLLISYGITEFVRLLLIRYFFEIFPLNITILKPVLLSAVLFGYLQLLSAYITLYSAFGMIFGIIGGILIYFLCFFIIAQKEEKYILLKKLNLKKP</sequence>
<proteinExistence type="predicted"/>
<feature type="transmembrane region" description="Helical" evidence="6">
    <location>
        <begin position="394"/>
        <end position="419"/>
    </location>
</feature>
<evidence type="ECO:0000256" key="4">
    <source>
        <dbReference type="ARBA" id="ARBA00022989"/>
    </source>
</evidence>
<feature type="transmembrane region" description="Helical" evidence="6">
    <location>
        <begin position="455"/>
        <end position="476"/>
    </location>
</feature>
<feature type="transmembrane region" description="Helical" evidence="6">
    <location>
        <begin position="304"/>
        <end position="322"/>
    </location>
</feature>
<dbReference type="PANTHER" id="PTHR30250:SF11">
    <property type="entry name" value="O-ANTIGEN TRANSPORTER-RELATED"/>
    <property type="match status" value="1"/>
</dbReference>
<evidence type="ECO:0000313" key="7">
    <source>
        <dbReference type="EMBL" id="VAW00419.1"/>
    </source>
</evidence>
<dbReference type="EMBL" id="UOEJ01000134">
    <property type="protein sequence ID" value="VAW00419.1"/>
    <property type="molecule type" value="Genomic_DNA"/>
</dbReference>
<reference evidence="7" key="1">
    <citation type="submission" date="2018-06" db="EMBL/GenBank/DDBJ databases">
        <authorList>
            <person name="Zhirakovskaya E."/>
        </authorList>
    </citation>
    <scope>NUCLEOTIDE SEQUENCE</scope>
</reference>
<keyword evidence="4 6" id="KW-1133">Transmembrane helix</keyword>
<dbReference type="InterPro" id="IPR002797">
    <property type="entry name" value="Polysacc_synth"/>
</dbReference>
<organism evidence="7">
    <name type="scientific">hydrothermal vent metagenome</name>
    <dbReference type="NCBI Taxonomy" id="652676"/>
    <lineage>
        <taxon>unclassified sequences</taxon>
        <taxon>metagenomes</taxon>
        <taxon>ecological metagenomes</taxon>
    </lineage>
</organism>
<name>A0A3B0SHW2_9ZZZZ</name>
<dbReference type="Pfam" id="PF01943">
    <property type="entry name" value="Polysacc_synt"/>
    <property type="match status" value="1"/>
</dbReference>
<feature type="transmembrane region" description="Helical" evidence="6">
    <location>
        <begin position="247"/>
        <end position="270"/>
    </location>
</feature>
<evidence type="ECO:0000256" key="3">
    <source>
        <dbReference type="ARBA" id="ARBA00022692"/>
    </source>
</evidence>
<evidence type="ECO:0008006" key="8">
    <source>
        <dbReference type="Google" id="ProtNLM"/>
    </source>
</evidence>
<comment type="subcellular location">
    <subcellularLocation>
        <location evidence="1">Cell membrane</location>
        <topology evidence="1">Multi-pass membrane protein</topology>
    </subcellularLocation>
</comment>
<keyword evidence="2" id="KW-1003">Cell membrane</keyword>
<evidence type="ECO:0000256" key="1">
    <source>
        <dbReference type="ARBA" id="ARBA00004651"/>
    </source>
</evidence>